<accession>A0ABU6SB87</accession>
<keyword evidence="2" id="KW-1185">Reference proteome</keyword>
<comment type="caution">
    <text evidence="1">The sequence shown here is derived from an EMBL/GenBank/DDBJ whole genome shotgun (WGS) entry which is preliminary data.</text>
</comment>
<protein>
    <submittedName>
        <fullName evidence="1">Uncharacterized protein</fullName>
    </submittedName>
</protein>
<dbReference type="EMBL" id="JASCZI010060529">
    <property type="protein sequence ID" value="MED6133486.1"/>
    <property type="molecule type" value="Genomic_DNA"/>
</dbReference>
<proteinExistence type="predicted"/>
<gene>
    <name evidence="1" type="ORF">PIB30_028667</name>
</gene>
<reference evidence="1 2" key="1">
    <citation type="journal article" date="2023" name="Plants (Basel)">
        <title>Bridging the Gap: Combining Genomics and Transcriptomics Approaches to Understand Stylosanthes scabra, an Orphan Legume from the Brazilian Caatinga.</title>
        <authorList>
            <person name="Ferreira-Neto J.R.C."/>
            <person name="da Silva M.D."/>
            <person name="Binneck E."/>
            <person name="de Melo N.F."/>
            <person name="da Silva R.H."/>
            <person name="de Melo A.L.T.M."/>
            <person name="Pandolfi V."/>
            <person name="Bustamante F.O."/>
            <person name="Brasileiro-Vidal A.C."/>
            <person name="Benko-Iseppon A.M."/>
        </authorList>
    </citation>
    <scope>NUCLEOTIDE SEQUENCE [LARGE SCALE GENOMIC DNA]</scope>
    <source>
        <tissue evidence="1">Leaves</tissue>
    </source>
</reference>
<sequence>MPQHCNPCAPPVVATLVRIPELSVPDVEIEMGNSESELDYVASSRSSSDATGRPCYILPAPPPISRLVDVPYFFRQLHLDEGAIVDTLKAGMADDYNTNGGVELRVSHRMRNQEAIHAAVNNYSI</sequence>
<dbReference type="Proteomes" id="UP001341840">
    <property type="component" value="Unassembled WGS sequence"/>
</dbReference>
<organism evidence="1 2">
    <name type="scientific">Stylosanthes scabra</name>
    <dbReference type="NCBI Taxonomy" id="79078"/>
    <lineage>
        <taxon>Eukaryota</taxon>
        <taxon>Viridiplantae</taxon>
        <taxon>Streptophyta</taxon>
        <taxon>Embryophyta</taxon>
        <taxon>Tracheophyta</taxon>
        <taxon>Spermatophyta</taxon>
        <taxon>Magnoliopsida</taxon>
        <taxon>eudicotyledons</taxon>
        <taxon>Gunneridae</taxon>
        <taxon>Pentapetalae</taxon>
        <taxon>rosids</taxon>
        <taxon>fabids</taxon>
        <taxon>Fabales</taxon>
        <taxon>Fabaceae</taxon>
        <taxon>Papilionoideae</taxon>
        <taxon>50 kb inversion clade</taxon>
        <taxon>dalbergioids sensu lato</taxon>
        <taxon>Dalbergieae</taxon>
        <taxon>Pterocarpus clade</taxon>
        <taxon>Stylosanthes</taxon>
    </lineage>
</organism>
<evidence type="ECO:0000313" key="1">
    <source>
        <dbReference type="EMBL" id="MED6133486.1"/>
    </source>
</evidence>
<evidence type="ECO:0000313" key="2">
    <source>
        <dbReference type="Proteomes" id="UP001341840"/>
    </source>
</evidence>
<name>A0ABU6SB87_9FABA</name>